<dbReference type="InterPro" id="IPR032675">
    <property type="entry name" value="LRR_dom_sf"/>
</dbReference>
<comment type="caution">
    <text evidence="2">The sequence shown here is derived from an EMBL/GenBank/DDBJ whole genome shotgun (WGS) entry which is preliminary data.</text>
</comment>
<dbReference type="InterPro" id="IPR055411">
    <property type="entry name" value="LRR_FXL15/At3g58940/PEG3-like"/>
</dbReference>
<sequence length="444" mass="51128">MASDESERTRIRGDVDRISSLPDPLLHHITSFMPARRAVRLCVLSKRWKTLWTTMPVLNFIYSELWNNEVDRYALKKYAFMDWFAEIVSNMLFLRDCACHVHTFLLDCTESVPDTLSGMTIRPWIRYAIKHNLQVLNIHFTTNSNFHLPSELFTCPSLEDVTISGIGCITPPKIINLPSLRRLLLKMVGINQDFMSKLLCGCPVLEDLHVKGGSLKVSNITSQSLKHLTIIRACPKGPIELIDTRNLMSFHWTMHAFCLKKEFILNMPSLSEACIEFDFYPRKADDTKGSILCSLFHVTRLELKGPFTKECLKIEVPKCRTFTKLTCLYVHDLCLNCRFDLLSSLLEHCPNLKTLSLVHSSCLCKKKDKYRKQVKIQRFKCRHLETVVLKFSRKNKAFYQVVKYLQEAVVGLSVEVSTVRIKTIFDDILDCVGILDSDEIHDSD</sequence>
<dbReference type="InterPro" id="IPR036047">
    <property type="entry name" value="F-box-like_dom_sf"/>
</dbReference>
<evidence type="ECO:0000313" key="3">
    <source>
        <dbReference type="Proteomes" id="UP001140206"/>
    </source>
</evidence>
<dbReference type="Pfam" id="PF00646">
    <property type="entry name" value="F-box"/>
    <property type="match status" value="1"/>
</dbReference>
<dbReference type="CDD" id="cd22160">
    <property type="entry name" value="F-box_AtFBL13-like"/>
    <property type="match status" value="1"/>
</dbReference>
<dbReference type="InterPro" id="IPR001810">
    <property type="entry name" value="F-box_dom"/>
</dbReference>
<keyword evidence="3" id="KW-1185">Reference proteome</keyword>
<dbReference type="PANTHER" id="PTHR34223">
    <property type="entry name" value="OS11G0201299 PROTEIN"/>
    <property type="match status" value="1"/>
</dbReference>
<proteinExistence type="predicted"/>
<dbReference type="SUPFAM" id="SSF52047">
    <property type="entry name" value="RNI-like"/>
    <property type="match status" value="1"/>
</dbReference>
<evidence type="ECO:0000259" key="1">
    <source>
        <dbReference type="PROSITE" id="PS50181"/>
    </source>
</evidence>
<name>A0AAV8E5T0_9POAL</name>
<reference evidence="2" key="1">
    <citation type="submission" date="2022-08" db="EMBL/GenBank/DDBJ databases">
        <authorList>
            <person name="Marques A."/>
        </authorList>
    </citation>
    <scope>NUCLEOTIDE SEQUENCE</scope>
    <source>
        <strain evidence="2">RhyPub2mFocal</strain>
        <tissue evidence="2">Leaves</tissue>
    </source>
</reference>
<dbReference type="EMBL" id="JAMFTS010000003">
    <property type="protein sequence ID" value="KAJ4774391.1"/>
    <property type="molecule type" value="Genomic_DNA"/>
</dbReference>
<dbReference type="AlphaFoldDB" id="A0AAV8E5T0"/>
<accession>A0AAV8E5T0</accession>
<protein>
    <submittedName>
        <fullName evidence="2">F-box/RNI-like/FBD-like domains-containing protein</fullName>
    </submittedName>
</protein>
<dbReference type="Gene3D" id="1.20.1280.50">
    <property type="match status" value="1"/>
</dbReference>
<dbReference type="InterPro" id="IPR053781">
    <property type="entry name" value="F-box_AtFBL13-like"/>
</dbReference>
<evidence type="ECO:0000313" key="2">
    <source>
        <dbReference type="EMBL" id="KAJ4774391.1"/>
    </source>
</evidence>
<dbReference type="InterPro" id="IPR053197">
    <property type="entry name" value="F-box_SCFL_complex_component"/>
</dbReference>
<gene>
    <name evidence="2" type="ORF">LUZ62_058648</name>
</gene>
<organism evidence="2 3">
    <name type="scientific">Rhynchospora pubera</name>
    <dbReference type="NCBI Taxonomy" id="906938"/>
    <lineage>
        <taxon>Eukaryota</taxon>
        <taxon>Viridiplantae</taxon>
        <taxon>Streptophyta</taxon>
        <taxon>Embryophyta</taxon>
        <taxon>Tracheophyta</taxon>
        <taxon>Spermatophyta</taxon>
        <taxon>Magnoliopsida</taxon>
        <taxon>Liliopsida</taxon>
        <taxon>Poales</taxon>
        <taxon>Cyperaceae</taxon>
        <taxon>Cyperoideae</taxon>
        <taxon>Rhynchosporeae</taxon>
        <taxon>Rhynchospora</taxon>
    </lineage>
</organism>
<dbReference type="Proteomes" id="UP001140206">
    <property type="component" value="Chromosome 3"/>
</dbReference>
<dbReference type="Gene3D" id="3.80.10.10">
    <property type="entry name" value="Ribonuclease Inhibitor"/>
    <property type="match status" value="1"/>
</dbReference>
<dbReference type="PROSITE" id="PS50181">
    <property type="entry name" value="FBOX"/>
    <property type="match status" value="1"/>
</dbReference>
<feature type="domain" description="F-box" evidence="1">
    <location>
        <begin position="15"/>
        <end position="65"/>
    </location>
</feature>
<dbReference type="Pfam" id="PF24758">
    <property type="entry name" value="LRR_At5g56370"/>
    <property type="match status" value="1"/>
</dbReference>
<dbReference type="SUPFAM" id="SSF81383">
    <property type="entry name" value="F-box domain"/>
    <property type="match status" value="1"/>
</dbReference>
<dbReference type="PANTHER" id="PTHR34223:SF44">
    <property type="entry name" value="OS01G0789000 PROTEIN"/>
    <property type="match status" value="1"/>
</dbReference>